<sequence length="325" mass="35345">MTEIIFFKTRLRIHLVCTFLSTSFRSGTIINAKKRGEDTSGAQIVNTFRDARKIGLQIAPRKDAYLSAITTAFAAKSDARVFCAEDEDVTARFDPGLILDFPLTTIEVGGWTLSARSCLTVCSGQAQSKVWTRVVGNSNFSHRSLSESDVRELHRISKSYAETANDMIVQLYESDFSSAQSLDVSLEKSGWIDVFAVDCAGSEISSAIRDSYSELSWSVETKSIANSELAKTLRRITAVSMPENGQDATSTPEFTLKESSEFVPFHARNGSESVFVATADDCHAYISGLVDAGSDSTAEEKENETDTPKSVGATAELAMQIGAAY</sequence>
<evidence type="ECO:0000313" key="2">
    <source>
        <dbReference type="Proteomes" id="UP000597886"/>
    </source>
</evidence>
<name>A0AA91BU88_9RHOB</name>
<dbReference type="AlphaFoldDB" id="A0AA91BU88"/>
<proteinExistence type="predicted"/>
<accession>A0AA91BU88</accession>
<evidence type="ECO:0000313" key="1">
    <source>
        <dbReference type="EMBL" id="NOE18883.1"/>
    </source>
</evidence>
<dbReference type="Proteomes" id="UP000597886">
    <property type="component" value="Unassembled WGS sequence"/>
</dbReference>
<comment type="caution">
    <text evidence="1">The sequence shown here is derived from an EMBL/GenBank/DDBJ whole genome shotgun (WGS) entry which is preliminary data.</text>
</comment>
<gene>
    <name evidence="1" type="ORF">GS634_12200</name>
</gene>
<organism evidence="1 2">
    <name type="scientific">Ruegeria atlantica</name>
    <dbReference type="NCBI Taxonomy" id="81569"/>
    <lineage>
        <taxon>Bacteria</taxon>
        <taxon>Pseudomonadati</taxon>
        <taxon>Pseudomonadota</taxon>
        <taxon>Alphaproteobacteria</taxon>
        <taxon>Rhodobacterales</taxon>
        <taxon>Roseobacteraceae</taxon>
        <taxon>Ruegeria</taxon>
    </lineage>
</organism>
<reference evidence="1" key="1">
    <citation type="submission" date="2019-12" db="EMBL/GenBank/DDBJ databases">
        <title>Ruegeria JWLKs population differentiation of coral mucus and skeleton niches.</title>
        <authorList>
            <person name="Luo D."/>
        </authorList>
    </citation>
    <scope>NUCLEOTIDE SEQUENCE</scope>
    <source>
        <strain evidence="1">HKCCD6181</strain>
    </source>
</reference>
<dbReference type="EMBL" id="WVRA01000003">
    <property type="protein sequence ID" value="NOE18883.1"/>
    <property type="molecule type" value="Genomic_DNA"/>
</dbReference>
<protein>
    <submittedName>
        <fullName evidence="1">Uncharacterized protein</fullName>
    </submittedName>
</protein>